<dbReference type="EMBL" id="HBIZ01036802">
    <property type="protein sequence ID" value="CAE0770845.1"/>
    <property type="molecule type" value="Transcribed_RNA"/>
</dbReference>
<organism evidence="2">
    <name type="scientific">Chrysotila carterae</name>
    <name type="common">Marine alga</name>
    <name type="synonym">Syracosphaera carterae</name>
    <dbReference type="NCBI Taxonomy" id="13221"/>
    <lineage>
        <taxon>Eukaryota</taxon>
        <taxon>Haptista</taxon>
        <taxon>Haptophyta</taxon>
        <taxon>Prymnesiophyceae</taxon>
        <taxon>Isochrysidales</taxon>
        <taxon>Isochrysidaceae</taxon>
        <taxon>Chrysotila</taxon>
    </lineage>
</organism>
<dbReference type="AlphaFoldDB" id="A0A7S4F446"/>
<feature type="region of interest" description="Disordered" evidence="1">
    <location>
        <begin position="86"/>
        <end position="125"/>
    </location>
</feature>
<gene>
    <name evidence="2" type="ORF">PCAR00345_LOCUS23457</name>
</gene>
<sequence>MPVSADGRAIPMGSLNRLDPRYSSIERAHRSGGGIGTSPGICTITPYTNASLDYRSSWISGDTVAQTRYQDPNTTSKRTAEMLTSEARALSRSVPTDRPPMKEPSSRTQYLESSGLPRSLPTNIPDHPTAIQVNGLRQERTSGSLCPGYVDGVNSYDARTLVGNWAEERSDKAYRPSYHKASTCRQPSRWRTTYMEQTEHSADKVLPERGSNAQTLYTSSKSALATGAVEASMSSNKEIVRLGGDPGVDYHPGDARSASRPPGNYVNYQSGKQAQTAIVGGRVNELIPYETTSAAAFVDPSAKPVASSTSRCDVLKPAFQMRDPARDSKSKMLCQIKSDEFGCLRADDDYMNGHVLGFPYKGKQKVYTLDEYRCRWTKNAAEVRDAGQLPCSEHRGCFQHFEVGADATLKRPTHVGSWH</sequence>
<name>A0A7S4F446_CHRCT</name>
<proteinExistence type="predicted"/>
<accession>A0A7S4F446</accession>
<evidence type="ECO:0000313" key="2">
    <source>
        <dbReference type="EMBL" id="CAE0770845.1"/>
    </source>
</evidence>
<reference evidence="2" key="1">
    <citation type="submission" date="2021-01" db="EMBL/GenBank/DDBJ databases">
        <authorList>
            <person name="Corre E."/>
            <person name="Pelletier E."/>
            <person name="Niang G."/>
            <person name="Scheremetjew M."/>
            <person name="Finn R."/>
            <person name="Kale V."/>
            <person name="Holt S."/>
            <person name="Cochrane G."/>
            <person name="Meng A."/>
            <person name="Brown T."/>
            <person name="Cohen L."/>
        </authorList>
    </citation>
    <scope>NUCLEOTIDE SEQUENCE</scope>
    <source>
        <strain evidence="2">CCMP645</strain>
    </source>
</reference>
<evidence type="ECO:0000256" key="1">
    <source>
        <dbReference type="SAM" id="MobiDB-lite"/>
    </source>
</evidence>
<protein>
    <submittedName>
        <fullName evidence="2">Uncharacterized protein</fullName>
    </submittedName>
</protein>